<feature type="compositionally biased region" description="Basic and acidic residues" evidence="1">
    <location>
        <begin position="72"/>
        <end position="82"/>
    </location>
</feature>
<dbReference type="EMBL" id="KT246531">
    <property type="protein sequence ID" value="ALL40622.1"/>
    <property type="molecule type" value="mRNA"/>
</dbReference>
<reference evidence="5" key="2">
    <citation type="submission" date="2022-06" db="EMBL/GenBank/DDBJ databases">
        <authorList>
            <consortium name="SYNGENTA / RWTH Aachen University"/>
        </authorList>
    </citation>
    <scope>NUCLEOTIDE SEQUENCE</scope>
</reference>
<dbReference type="InterPro" id="IPR000782">
    <property type="entry name" value="FAS1_domain"/>
</dbReference>
<name>A0A0S1MIC1_PHAPC</name>
<evidence type="ECO:0000256" key="1">
    <source>
        <dbReference type="SAM" id="MobiDB-lite"/>
    </source>
</evidence>
<keyword evidence="6" id="KW-1185">Reference proteome</keyword>
<evidence type="ECO:0000313" key="6">
    <source>
        <dbReference type="Proteomes" id="UP001153365"/>
    </source>
</evidence>
<keyword evidence="2" id="KW-0732">Signal</keyword>
<proteinExistence type="evidence at transcript level"/>
<gene>
    <name evidence="5" type="ORF">PPACK8108_LOCUS26157</name>
</gene>
<dbReference type="PANTHER" id="PTHR10900">
    <property type="entry name" value="PERIOSTIN-RELATED"/>
    <property type="match status" value="1"/>
</dbReference>
<dbReference type="PROSITE" id="PS50213">
    <property type="entry name" value="FAS1"/>
    <property type="match status" value="1"/>
</dbReference>
<evidence type="ECO:0000313" key="4">
    <source>
        <dbReference type="EMBL" id="ALL40622.1"/>
    </source>
</evidence>
<reference evidence="4" key="1">
    <citation type="submission" date="2015-07" db="EMBL/GenBank/DDBJ databases">
        <title>Elucidating the P. pachyrhizi secretome and potential effectors.</title>
        <authorList>
            <person name="de Carvalho M.C.C.G."/>
            <person name="Nascimento L.C."/>
            <person name="Darben L.M."/>
            <person name="Polizel-Podanosqui A.M."/>
            <person name="Lopes-Caitar V.S."/>
            <person name="Rocha C.S."/>
            <person name="Qi M."/>
            <person name="Carazolle M."/>
            <person name="Kuwahara M.K."/>
            <person name="Pereira G.A.G."/>
            <person name="Abdelnoor R.V."/>
            <person name="Whitham S.A."/>
            <person name="Marcelino-Guimaraes F.C."/>
        </authorList>
    </citation>
    <scope>NUCLEOTIDE SEQUENCE</scope>
</reference>
<sequence length="662" mass="73794">MFLAHYLTVAIGLSSQLLFPLCVLGTGPQPSPSLRFQSDPNLIPALSFESWSDAQNAAINSGDPNPINQKKIGSEKLPEEASQRSSEIADDFEAAFGKNNNVLTTLRGIFDSLAVLLQHPAPPNHPPPHGHEPIDLSKYTIWQVLDWILQNNHKESAGEHHLPLYRLAWVANLSEPIKHILSDPNADITFFAPDDEALTPPHKKKGDAPGHDGFGQEQYLADIEGDIVSSEPDHPFWKALELAQESEGCIHAVQKQFENEDGSDKEKKRKIILHIIESVLRYHISPTKKTIHQLFDSSTIPTDLRISHDHSAPKFRIKVGVPPPFFKPGELALNFFTKIGGPGSRPIITKNGVIYVAHEAPLFPPLSPLSQLFLFPRPYSTLTSAIQKVHLDHLLLPHFGDKIVPLNLEAKDEEKNIVEGGLSYSEDLNEVDERVKAALAALLEEKKPEFHKRSFTVFAPTNRAFRALGFRLNAFLFSPLGAHVLRYVLSYHIVPDIIWHSDHIDNVTDVKAVMERYESEIELPEEYERYILTRDNTFRSRFGRPDHGKVNVVKYSLPTLLGSRKNETLKVAVVETHLPLPGAKGPINRRVFVENGVHPPHKEGSPEDHHRTIPVILPDGVAWGGAVHTIPKLICPPVPAGQKGVKGLHQLLERLAGSQFSD</sequence>
<dbReference type="Proteomes" id="UP001153365">
    <property type="component" value="Unassembled WGS sequence"/>
</dbReference>
<evidence type="ECO:0000313" key="5">
    <source>
        <dbReference type="EMBL" id="CAH7690726.1"/>
    </source>
</evidence>
<dbReference type="OrthoDB" id="7700931at2759"/>
<feature type="chain" id="PRO_5044546724" description="FAS1 domain-containing protein" evidence="2">
    <location>
        <begin position="26"/>
        <end position="662"/>
    </location>
</feature>
<evidence type="ECO:0000256" key="2">
    <source>
        <dbReference type="SAM" id="SignalP"/>
    </source>
</evidence>
<dbReference type="InterPro" id="IPR050904">
    <property type="entry name" value="Adhesion/Biosynth-related"/>
</dbReference>
<dbReference type="InterPro" id="IPR036378">
    <property type="entry name" value="FAS1_dom_sf"/>
</dbReference>
<dbReference type="AlphaFoldDB" id="A0A0S1MIC1"/>
<dbReference type="SUPFAM" id="SSF82153">
    <property type="entry name" value="FAS1 domain"/>
    <property type="match status" value="1"/>
</dbReference>
<feature type="compositionally biased region" description="Polar residues" evidence="1">
    <location>
        <begin position="57"/>
        <end position="68"/>
    </location>
</feature>
<dbReference type="Gene3D" id="2.30.180.10">
    <property type="entry name" value="FAS1 domain"/>
    <property type="match status" value="1"/>
</dbReference>
<evidence type="ECO:0000259" key="3">
    <source>
        <dbReference type="PROSITE" id="PS50213"/>
    </source>
</evidence>
<dbReference type="Pfam" id="PF02469">
    <property type="entry name" value="Fasciclin"/>
    <property type="match status" value="1"/>
</dbReference>
<feature type="signal peptide" evidence="2">
    <location>
        <begin position="1"/>
        <end position="25"/>
    </location>
</feature>
<dbReference type="EMBL" id="CALTRL010006372">
    <property type="protein sequence ID" value="CAH7690726.1"/>
    <property type="molecule type" value="Genomic_DNA"/>
</dbReference>
<organism evidence="4">
    <name type="scientific">Phakopsora pachyrhizi</name>
    <name type="common">Asian soybean rust disease fungus</name>
    <dbReference type="NCBI Taxonomy" id="170000"/>
    <lineage>
        <taxon>Eukaryota</taxon>
        <taxon>Fungi</taxon>
        <taxon>Dikarya</taxon>
        <taxon>Basidiomycota</taxon>
        <taxon>Pucciniomycotina</taxon>
        <taxon>Pucciniomycetes</taxon>
        <taxon>Pucciniales</taxon>
        <taxon>Phakopsoraceae</taxon>
        <taxon>Phakopsora</taxon>
    </lineage>
</organism>
<feature type="domain" description="FAS1" evidence="3">
    <location>
        <begin position="415"/>
        <end position="557"/>
    </location>
</feature>
<protein>
    <recommendedName>
        <fullName evidence="3">FAS1 domain-containing protein</fullName>
    </recommendedName>
</protein>
<accession>A0A0S1MIC1</accession>
<feature type="region of interest" description="Disordered" evidence="1">
    <location>
        <begin position="57"/>
        <end position="84"/>
    </location>
</feature>